<evidence type="ECO:0000313" key="3">
    <source>
        <dbReference type="Proteomes" id="UP000182888"/>
    </source>
</evidence>
<sequence>MSVAAVDPHHAFPVLALRLKTDEPIRLEDAMATQFGSAAGLKAEHRPAKHERIAQRRADDVLHNPRQAAGFKARPGLLYAIDMVLLAAADTANAGMRLARRRRPYEVEAVQRIGKRVGLMKFERVTRLRPDINANNLKARAVEAHCGPPRAAEQVQRLHRATCGRLKRYGRGTRPSICHRATWSSDPSSSSSSTSL</sequence>
<reference evidence="3" key="1">
    <citation type="submission" date="2014-08" db="EMBL/GenBank/DDBJ databases">
        <authorList>
            <person name="Edwards T."/>
        </authorList>
    </citation>
    <scope>NUCLEOTIDE SEQUENCE [LARGE SCALE GENOMIC DNA]</scope>
</reference>
<dbReference type="Proteomes" id="UP000182888">
    <property type="component" value="Unassembled WGS sequence"/>
</dbReference>
<name>A0A0K2VVL4_MESPL</name>
<proteinExistence type="predicted"/>
<feature type="compositionally biased region" description="Low complexity" evidence="1">
    <location>
        <begin position="184"/>
        <end position="196"/>
    </location>
</feature>
<evidence type="ECO:0000313" key="2">
    <source>
        <dbReference type="EMBL" id="CDX54539.1"/>
    </source>
</evidence>
<evidence type="ECO:0000256" key="1">
    <source>
        <dbReference type="SAM" id="MobiDB-lite"/>
    </source>
</evidence>
<dbReference type="AlphaFoldDB" id="A0A0K2VVL4"/>
<accession>A0A0K2VVL4</accession>
<gene>
    <name evidence="2" type="ORF">MPL1032_190141</name>
</gene>
<feature type="region of interest" description="Disordered" evidence="1">
    <location>
        <begin position="177"/>
        <end position="196"/>
    </location>
</feature>
<dbReference type="EMBL" id="CCND01000011">
    <property type="protein sequence ID" value="CDX54539.1"/>
    <property type="molecule type" value="Genomic_DNA"/>
</dbReference>
<organism evidence="2 3">
    <name type="scientific">Mesorhizobium plurifarium</name>
    <dbReference type="NCBI Taxonomy" id="69974"/>
    <lineage>
        <taxon>Bacteria</taxon>
        <taxon>Pseudomonadati</taxon>
        <taxon>Pseudomonadota</taxon>
        <taxon>Alphaproteobacteria</taxon>
        <taxon>Hyphomicrobiales</taxon>
        <taxon>Phyllobacteriaceae</taxon>
        <taxon>Mesorhizobium</taxon>
    </lineage>
</organism>
<protein>
    <submittedName>
        <fullName evidence="2">Uncharacterized protein</fullName>
    </submittedName>
</protein>